<organism evidence="2 3">
    <name type="scientific">Eleusine coracana subsp. coracana</name>
    <dbReference type="NCBI Taxonomy" id="191504"/>
    <lineage>
        <taxon>Eukaryota</taxon>
        <taxon>Viridiplantae</taxon>
        <taxon>Streptophyta</taxon>
        <taxon>Embryophyta</taxon>
        <taxon>Tracheophyta</taxon>
        <taxon>Spermatophyta</taxon>
        <taxon>Magnoliopsida</taxon>
        <taxon>Liliopsida</taxon>
        <taxon>Poales</taxon>
        <taxon>Poaceae</taxon>
        <taxon>PACMAD clade</taxon>
        <taxon>Chloridoideae</taxon>
        <taxon>Cynodonteae</taxon>
        <taxon>Eleusininae</taxon>
        <taxon>Eleusine</taxon>
    </lineage>
</organism>
<evidence type="ECO:0000313" key="2">
    <source>
        <dbReference type="EMBL" id="GJN23444.1"/>
    </source>
</evidence>
<accession>A0AAV5EJC4</accession>
<evidence type="ECO:0000256" key="1">
    <source>
        <dbReference type="SAM" id="MobiDB-lite"/>
    </source>
</evidence>
<dbReference type="AlphaFoldDB" id="A0AAV5EJC4"/>
<protein>
    <submittedName>
        <fullName evidence="2">Uncharacterized protein</fullName>
    </submittedName>
</protein>
<feature type="compositionally biased region" description="Low complexity" evidence="1">
    <location>
        <begin position="52"/>
        <end position="68"/>
    </location>
</feature>
<reference evidence="2" key="2">
    <citation type="submission" date="2021-12" db="EMBL/GenBank/DDBJ databases">
        <title>Resequencing data analysis of finger millet.</title>
        <authorList>
            <person name="Hatakeyama M."/>
            <person name="Aluri S."/>
            <person name="Balachadran M.T."/>
            <person name="Sivarajan S.R."/>
            <person name="Poveda L."/>
            <person name="Shimizu-Inatsugi R."/>
            <person name="Schlapbach R."/>
            <person name="Sreeman S.M."/>
            <person name="Shimizu K.K."/>
        </authorList>
    </citation>
    <scope>NUCLEOTIDE SEQUENCE</scope>
</reference>
<comment type="caution">
    <text evidence="2">The sequence shown here is derived from an EMBL/GenBank/DDBJ whole genome shotgun (WGS) entry which is preliminary data.</text>
</comment>
<evidence type="ECO:0000313" key="3">
    <source>
        <dbReference type="Proteomes" id="UP001054889"/>
    </source>
</evidence>
<name>A0AAV5EJC4_ELECO</name>
<dbReference type="Proteomes" id="UP001054889">
    <property type="component" value="Unassembled WGS sequence"/>
</dbReference>
<gene>
    <name evidence="2" type="primary">gb11093</name>
    <name evidence="2" type="ORF">PR202_gb11093</name>
</gene>
<reference evidence="2" key="1">
    <citation type="journal article" date="2018" name="DNA Res.">
        <title>Multiple hybrid de novo genome assembly of finger millet, an orphan allotetraploid crop.</title>
        <authorList>
            <person name="Hatakeyama M."/>
            <person name="Aluri S."/>
            <person name="Balachadran M.T."/>
            <person name="Sivarajan S.R."/>
            <person name="Patrignani A."/>
            <person name="Gruter S."/>
            <person name="Poveda L."/>
            <person name="Shimizu-Inatsugi R."/>
            <person name="Baeten J."/>
            <person name="Francoijs K.J."/>
            <person name="Nataraja K.N."/>
            <person name="Reddy Y.A.N."/>
            <person name="Phadnis S."/>
            <person name="Ravikumar R.L."/>
            <person name="Schlapbach R."/>
            <person name="Sreeman S.M."/>
            <person name="Shimizu K.K."/>
        </authorList>
    </citation>
    <scope>NUCLEOTIDE SEQUENCE</scope>
</reference>
<sequence>MDQSRAIPPWVMLNNNVDLSSYLPDARDQDWAEIKCSTRKAYGCGDRGQKISAPATTSPSPNSGTTTGIRATGVVHPATDDNLVVLTVDFFYHTFYLVYDAGASSLFMVPHLPPDNPQMAAPIPMRGSGGSDDGCYELVLAASILQVETALKQRRRVFDDAICVWDLAAAAEDDSEFGRLCHYNTSQPIILPSGFFKDLRPLRLLN</sequence>
<keyword evidence="3" id="KW-1185">Reference proteome</keyword>
<feature type="region of interest" description="Disordered" evidence="1">
    <location>
        <begin position="44"/>
        <end position="68"/>
    </location>
</feature>
<proteinExistence type="predicted"/>
<dbReference type="EMBL" id="BQKI01000076">
    <property type="protein sequence ID" value="GJN23444.1"/>
    <property type="molecule type" value="Genomic_DNA"/>
</dbReference>